<dbReference type="PANTHER" id="PTHR22916">
    <property type="entry name" value="GLYCOSYLTRANSFERASE"/>
    <property type="match status" value="1"/>
</dbReference>
<dbReference type="Gene3D" id="3.90.550.10">
    <property type="entry name" value="Spore Coat Polysaccharide Biosynthesis Protein SpsA, Chain A"/>
    <property type="match status" value="1"/>
</dbReference>
<dbReference type="Proteomes" id="UP000054388">
    <property type="component" value="Unassembled WGS sequence"/>
</dbReference>
<evidence type="ECO:0000313" key="2">
    <source>
        <dbReference type="EMBL" id="KUJ57888.1"/>
    </source>
</evidence>
<name>A0A101CKG8_9FLAO</name>
<dbReference type="InterPro" id="IPR029044">
    <property type="entry name" value="Nucleotide-diphossugar_trans"/>
</dbReference>
<comment type="caution">
    <text evidence="2">The sequence shown here is derived from an EMBL/GenBank/DDBJ whole genome shotgun (WGS) entry which is preliminary data.</text>
</comment>
<dbReference type="SUPFAM" id="SSF53448">
    <property type="entry name" value="Nucleotide-diphospho-sugar transferases"/>
    <property type="match status" value="1"/>
</dbReference>
<evidence type="ECO:0000259" key="1">
    <source>
        <dbReference type="Pfam" id="PF00535"/>
    </source>
</evidence>
<dbReference type="InterPro" id="IPR001173">
    <property type="entry name" value="Glyco_trans_2-like"/>
</dbReference>
<proteinExistence type="predicted"/>
<evidence type="ECO:0000313" key="3">
    <source>
        <dbReference type="Proteomes" id="UP000054388"/>
    </source>
</evidence>
<organism evidence="2 3">
    <name type="scientific">Chryseobacterium aquaticum subsp. greenlandense</name>
    <dbReference type="NCBI Taxonomy" id="345663"/>
    <lineage>
        <taxon>Bacteria</taxon>
        <taxon>Pseudomonadati</taxon>
        <taxon>Bacteroidota</taxon>
        <taxon>Flavobacteriia</taxon>
        <taxon>Flavobacteriales</taxon>
        <taxon>Weeksellaceae</taxon>
        <taxon>Chryseobacterium group</taxon>
        <taxon>Chryseobacterium</taxon>
    </lineage>
</organism>
<sequence length="271" mass="31641">MSLLSVITINYNNQKGLQKTFDSIFNQTYQEFEYIVIDGGSEDGSRELIEKYSDTITYWVSEPDKGIYNAMNKGIINATGEYVLFINSGDELYDNKILGNVVPYLKDNDIITGNLNIISDESNYVGISADNILFTKMFNGTIWHPCSFIKREAFAQTQLYDETLKIVADWKWFLLGIFKHKLTYKKIDFTISKFYLDGISNNKETHSLLMSERESVLKQNFQEHYDDYTELKKLREYNDFNKYVTVKRSNSKLIKKVQTILLHIAKRMSNY</sequence>
<dbReference type="RefSeq" id="WP_059135812.1">
    <property type="nucleotide sequence ID" value="NZ_LMAI01000002.1"/>
</dbReference>
<feature type="domain" description="Glycosyltransferase 2-like" evidence="1">
    <location>
        <begin position="5"/>
        <end position="126"/>
    </location>
</feature>
<dbReference type="EMBL" id="LMAI01000002">
    <property type="protein sequence ID" value="KUJ57888.1"/>
    <property type="molecule type" value="Genomic_DNA"/>
</dbReference>
<dbReference type="Pfam" id="PF00535">
    <property type="entry name" value="Glycos_transf_2"/>
    <property type="match status" value="1"/>
</dbReference>
<dbReference type="CDD" id="cd06433">
    <property type="entry name" value="GT_2_WfgS_like"/>
    <property type="match status" value="1"/>
</dbReference>
<gene>
    <name evidence="2" type="ORF">AR686_03795</name>
</gene>
<reference evidence="2 3" key="1">
    <citation type="submission" date="2015-10" db="EMBL/GenBank/DDBJ databases">
        <title>Genome sequence of Chryseobacterium greenlandense.</title>
        <authorList>
            <person name="Newman J."/>
            <person name="Fischer K."/>
            <person name="Miller J."/>
        </authorList>
    </citation>
    <scope>NUCLEOTIDE SEQUENCE [LARGE SCALE GENOMIC DNA]</scope>
    <source>
        <strain evidence="2 3">UMB34</strain>
    </source>
</reference>
<dbReference type="AlphaFoldDB" id="A0A101CKG8"/>
<dbReference type="GO" id="GO:0016758">
    <property type="term" value="F:hexosyltransferase activity"/>
    <property type="evidence" value="ECO:0007669"/>
    <property type="project" value="UniProtKB-ARBA"/>
</dbReference>
<dbReference type="PANTHER" id="PTHR22916:SF67">
    <property type="entry name" value="COLANIC ACID BIOSYNTHESIS GLYCOSYL TRANSFERASE WCAE-RELATED"/>
    <property type="match status" value="1"/>
</dbReference>
<accession>A0A101CKG8</accession>
<protein>
    <recommendedName>
        <fullName evidence="1">Glycosyltransferase 2-like domain-containing protein</fullName>
    </recommendedName>
</protein>